<dbReference type="GeneID" id="303184781"/>
<dbReference type="PROSITE" id="PS50893">
    <property type="entry name" value="ABC_TRANSPORTER_2"/>
    <property type="match status" value="2"/>
</dbReference>
<dbReference type="InterPro" id="IPR017871">
    <property type="entry name" value="ABC_transporter-like_CS"/>
</dbReference>
<evidence type="ECO:0000259" key="5">
    <source>
        <dbReference type="PROSITE" id="PS50893"/>
    </source>
</evidence>
<evidence type="ECO:0000313" key="7">
    <source>
        <dbReference type="Proteomes" id="UP000235739"/>
    </source>
</evidence>
<dbReference type="PROSITE" id="PS00211">
    <property type="entry name" value="ABC_TRANSPORTER_1"/>
    <property type="match status" value="2"/>
</dbReference>
<sequence>MTQSQNIHQAAQHESEIEPDYVCSLQNIAVSFGERDVLAGIDLSISGTDSIAVLGDNGSGKSTLMRVIAGNLVPDRGQRKMNAPGAVAYAAQNPSFAADMSVQQVIDSYHRRFRELEGLIRVISAKLKDAPEPVAERLMKQLQQVTDLYEAADGYSLAPRLDSALEQLGLGDLDRQRLVSQLSGGQRSRLSLACVLCSGAQLILLDEPTNDLDQSAMNWLERTVHKHRGALVLISHDRMFLKRFARTIVEVADGAITHYGNGYDGYLHAKEQERTAIRIAYENWVQELERSQNLVDKYASRVSAIPRKQEKPGFGHGNFRARDSSHGSTSKIRQAKSRIEDLETHRAPEPAAQLSFRLPSSDENQRRGETLLRVRKAQRGAEPKLSTASFEIKLGERWLVTGPNGAGKTSLLKILAGELEITDGGIERTANLRHGWLRQEVSALPGQSLIEAFALATDQYVQDAAASLAPLGLFAPEDFRRHPMALSVGQRRRLELAIAVSTKAQLLFLDEPTNHLSPALVEQLEDALLNYAGTVVVVSHDRRWQQKMREHGQVHRLGVKHGVVEVIK</sequence>
<evidence type="ECO:0000256" key="4">
    <source>
        <dbReference type="SAM" id="MobiDB-lite"/>
    </source>
</evidence>
<dbReference type="SMART" id="SM00382">
    <property type="entry name" value="AAA"/>
    <property type="match status" value="2"/>
</dbReference>
<keyword evidence="1" id="KW-0677">Repeat</keyword>
<dbReference type="Pfam" id="PF12848">
    <property type="entry name" value="ABC_tran_Xtn"/>
    <property type="match status" value="1"/>
</dbReference>
<dbReference type="GO" id="GO:0016887">
    <property type="term" value="F:ATP hydrolysis activity"/>
    <property type="evidence" value="ECO:0007669"/>
    <property type="project" value="InterPro"/>
</dbReference>
<dbReference type="InterPro" id="IPR027417">
    <property type="entry name" value="P-loop_NTPase"/>
</dbReference>
<dbReference type="OMA" id="HVKVGFL"/>
<feature type="domain" description="ABC transporter" evidence="5">
    <location>
        <begin position="23"/>
        <end position="278"/>
    </location>
</feature>
<dbReference type="PANTHER" id="PTHR19211">
    <property type="entry name" value="ATP-BINDING TRANSPORT PROTEIN-RELATED"/>
    <property type="match status" value="1"/>
</dbReference>
<dbReference type="PANTHER" id="PTHR19211:SF14">
    <property type="entry name" value="ATP-BINDING CASSETTE SUB-FAMILY F MEMBER 1"/>
    <property type="match status" value="1"/>
</dbReference>
<name>A0A2N7S5H5_9MICC</name>
<dbReference type="InterPro" id="IPR003439">
    <property type="entry name" value="ABC_transporter-like_ATP-bd"/>
</dbReference>
<dbReference type="AlphaFoldDB" id="A0A2N7S5H5"/>
<comment type="caution">
    <text evidence="6">The sequence shown here is derived from an EMBL/GenBank/DDBJ whole genome shotgun (WGS) entry which is preliminary data.</text>
</comment>
<feature type="domain" description="ABC transporter" evidence="5">
    <location>
        <begin position="366"/>
        <end position="566"/>
    </location>
</feature>
<evidence type="ECO:0000256" key="2">
    <source>
        <dbReference type="ARBA" id="ARBA00022741"/>
    </source>
</evidence>
<organism evidence="6 7">
    <name type="scientific">Glutamicibacter arilaitensis</name>
    <dbReference type="NCBI Taxonomy" id="256701"/>
    <lineage>
        <taxon>Bacteria</taxon>
        <taxon>Bacillati</taxon>
        <taxon>Actinomycetota</taxon>
        <taxon>Actinomycetes</taxon>
        <taxon>Micrococcales</taxon>
        <taxon>Micrococcaceae</taxon>
        <taxon>Glutamicibacter</taxon>
    </lineage>
</organism>
<evidence type="ECO:0000256" key="1">
    <source>
        <dbReference type="ARBA" id="ARBA00022737"/>
    </source>
</evidence>
<dbReference type="InterPro" id="IPR050611">
    <property type="entry name" value="ABCF"/>
</dbReference>
<evidence type="ECO:0000313" key="6">
    <source>
        <dbReference type="EMBL" id="PMQ21396.1"/>
    </source>
</evidence>
<proteinExistence type="predicted"/>
<dbReference type="InterPro" id="IPR003593">
    <property type="entry name" value="AAA+_ATPase"/>
</dbReference>
<dbReference type="FunFam" id="3.40.50.300:FF:000011">
    <property type="entry name" value="Putative ABC transporter ATP-binding component"/>
    <property type="match status" value="1"/>
</dbReference>
<gene>
    <name evidence="6" type="ORF">CIK84_07560</name>
</gene>
<dbReference type="CDD" id="cd03221">
    <property type="entry name" value="ABCF_EF-3"/>
    <property type="match status" value="2"/>
</dbReference>
<reference evidence="6 7" key="1">
    <citation type="journal article" date="2017" name="Elife">
        <title>Extensive horizontal gene transfer in cheese-associated bacteria.</title>
        <authorList>
            <person name="Bonham K.S."/>
            <person name="Wolfe B.E."/>
            <person name="Dutton R.J."/>
        </authorList>
    </citation>
    <scope>NUCLEOTIDE SEQUENCE [LARGE SCALE GENOMIC DNA]</scope>
    <source>
        <strain evidence="6 7">JB182</strain>
    </source>
</reference>
<protein>
    <submittedName>
        <fullName evidence="6">ABC transporter ATP-binding protein</fullName>
    </submittedName>
</protein>
<dbReference type="InterPro" id="IPR032781">
    <property type="entry name" value="ABC_tran_Xtn"/>
</dbReference>
<dbReference type="RefSeq" id="WP_013348544.1">
    <property type="nucleotide sequence ID" value="NZ_JABUYH010000004.1"/>
</dbReference>
<evidence type="ECO:0000256" key="3">
    <source>
        <dbReference type="ARBA" id="ARBA00022840"/>
    </source>
</evidence>
<feature type="region of interest" description="Disordered" evidence="4">
    <location>
        <begin position="309"/>
        <end position="332"/>
    </location>
</feature>
<dbReference type="Proteomes" id="UP000235739">
    <property type="component" value="Unassembled WGS sequence"/>
</dbReference>
<accession>A0A2N7S5H5</accession>
<dbReference type="NCBIfam" id="NF000355">
    <property type="entry name" value="ribo_prot_ABC_F"/>
    <property type="match status" value="1"/>
</dbReference>
<keyword evidence="2" id="KW-0547">Nucleotide-binding</keyword>
<dbReference type="Gene3D" id="3.40.50.300">
    <property type="entry name" value="P-loop containing nucleotide triphosphate hydrolases"/>
    <property type="match status" value="2"/>
</dbReference>
<dbReference type="GO" id="GO:0005524">
    <property type="term" value="F:ATP binding"/>
    <property type="evidence" value="ECO:0007669"/>
    <property type="project" value="UniProtKB-KW"/>
</dbReference>
<dbReference type="Pfam" id="PF00005">
    <property type="entry name" value="ABC_tran"/>
    <property type="match status" value="2"/>
</dbReference>
<dbReference type="EMBL" id="PNQX01000001">
    <property type="protein sequence ID" value="PMQ21396.1"/>
    <property type="molecule type" value="Genomic_DNA"/>
</dbReference>
<keyword evidence="3 6" id="KW-0067">ATP-binding</keyword>
<dbReference type="SUPFAM" id="SSF52540">
    <property type="entry name" value="P-loop containing nucleoside triphosphate hydrolases"/>
    <property type="match status" value="2"/>
</dbReference>